<protein>
    <submittedName>
        <fullName evidence="2">Uncharacterized protein</fullName>
    </submittedName>
</protein>
<dbReference type="EMBL" id="CP113257">
    <property type="protein sequence ID" value="WAE53949.1"/>
    <property type="molecule type" value="Genomic_DNA"/>
</dbReference>
<sequence length="107" mass="11540">MKKGIWLIAPALTAIGAMAGAYQASGETSANSYQALVEIWPRLSSEVRSDIGLAMDDGRISRWEWIDLQRGVMASAGFLMFSAGEDTPERREGLKAQLISLVHNSGG</sequence>
<organism evidence="2 3">
    <name type="scientific">Stutzerimonas frequens</name>
    <dbReference type="NCBI Taxonomy" id="2968969"/>
    <lineage>
        <taxon>Bacteria</taxon>
        <taxon>Pseudomonadati</taxon>
        <taxon>Pseudomonadota</taxon>
        <taxon>Gammaproteobacteria</taxon>
        <taxon>Pseudomonadales</taxon>
        <taxon>Pseudomonadaceae</taxon>
        <taxon>Stutzerimonas</taxon>
    </lineage>
</organism>
<evidence type="ECO:0000256" key="1">
    <source>
        <dbReference type="SAM" id="SignalP"/>
    </source>
</evidence>
<feature type="chain" id="PRO_5041424395" evidence="1">
    <location>
        <begin position="20"/>
        <end position="107"/>
    </location>
</feature>
<keyword evidence="1" id="KW-0732">Signal</keyword>
<dbReference type="Proteomes" id="UP001164632">
    <property type="component" value="Chromosome"/>
</dbReference>
<evidence type="ECO:0000313" key="3">
    <source>
        <dbReference type="Proteomes" id="UP001164632"/>
    </source>
</evidence>
<dbReference type="AlphaFoldDB" id="A0AA47E708"/>
<feature type="signal peptide" evidence="1">
    <location>
        <begin position="1"/>
        <end position="19"/>
    </location>
</feature>
<name>A0AA47E708_9GAMM</name>
<proteinExistence type="predicted"/>
<evidence type="ECO:0000313" key="2">
    <source>
        <dbReference type="EMBL" id="WAE53949.1"/>
    </source>
</evidence>
<dbReference type="RefSeq" id="WP_267932398.1">
    <property type="nucleotide sequence ID" value="NZ_CP113257.1"/>
</dbReference>
<reference evidence="2" key="1">
    <citation type="submission" date="2022-11" db="EMBL/GenBank/DDBJ databases">
        <title>Genomic of Pseudomonas TF18.</title>
        <authorList>
            <person name="Liu T."/>
        </authorList>
    </citation>
    <scope>NUCLEOTIDE SEQUENCE</scope>
    <source>
        <strain evidence="2">TF18</strain>
    </source>
</reference>
<gene>
    <name evidence="2" type="ORF">OSV15_07150</name>
</gene>
<accession>A0AA47E708</accession>